<name>A0AAW2GW09_9HYME</name>
<organism evidence="2 3">
    <name type="scientific">Cardiocondyla obscurior</name>
    <dbReference type="NCBI Taxonomy" id="286306"/>
    <lineage>
        <taxon>Eukaryota</taxon>
        <taxon>Metazoa</taxon>
        <taxon>Ecdysozoa</taxon>
        <taxon>Arthropoda</taxon>
        <taxon>Hexapoda</taxon>
        <taxon>Insecta</taxon>
        <taxon>Pterygota</taxon>
        <taxon>Neoptera</taxon>
        <taxon>Endopterygota</taxon>
        <taxon>Hymenoptera</taxon>
        <taxon>Apocrita</taxon>
        <taxon>Aculeata</taxon>
        <taxon>Formicoidea</taxon>
        <taxon>Formicidae</taxon>
        <taxon>Myrmicinae</taxon>
        <taxon>Cardiocondyla</taxon>
    </lineage>
</organism>
<dbReference type="AlphaFoldDB" id="A0AAW2GW09"/>
<keyword evidence="3" id="KW-1185">Reference proteome</keyword>
<evidence type="ECO:0000313" key="3">
    <source>
        <dbReference type="Proteomes" id="UP001430953"/>
    </source>
</evidence>
<sequence>MRRVQEKLEQQESYFHYDVDEEKLKASHSRHPERRRRPRKGIRHRRSNSKILYVQCAEGWLDTSHLRGGAGPGRVSCIGGATFSHRQNSSTPLLMQSVTNKTLQLR</sequence>
<accession>A0AAW2GW09</accession>
<evidence type="ECO:0000313" key="2">
    <source>
        <dbReference type="EMBL" id="KAL0131455.1"/>
    </source>
</evidence>
<dbReference type="Proteomes" id="UP001430953">
    <property type="component" value="Unassembled WGS sequence"/>
</dbReference>
<evidence type="ECO:0000256" key="1">
    <source>
        <dbReference type="SAM" id="MobiDB-lite"/>
    </source>
</evidence>
<comment type="caution">
    <text evidence="2">The sequence shown here is derived from an EMBL/GenBank/DDBJ whole genome shotgun (WGS) entry which is preliminary data.</text>
</comment>
<reference evidence="2 3" key="1">
    <citation type="submission" date="2023-03" db="EMBL/GenBank/DDBJ databases">
        <title>High recombination rates correlate with genetic variation in Cardiocondyla obscurior ants.</title>
        <authorList>
            <person name="Errbii M."/>
        </authorList>
    </citation>
    <scope>NUCLEOTIDE SEQUENCE [LARGE SCALE GENOMIC DNA]</scope>
    <source>
        <strain evidence="2">Alpha-2009</strain>
        <tissue evidence="2">Whole body</tissue>
    </source>
</reference>
<dbReference type="EMBL" id="JADYXP020000002">
    <property type="protein sequence ID" value="KAL0131455.1"/>
    <property type="molecule type" value="Genomic_DNA"/>
</dbReference>
<protein>
    <submittedName>
        <fullName evidence="2">Uncharacterized protein</fullName>
    </submittedName>
</protein>
<proteinExistence type="predicted"/>
<feature type="compositionally biased region" description="Basic residues" evidence="1">
    <location>
        <begin position="26"/>
        <end position="47"/>
    </location>
</feature>
<gene>
    <name evidence="2" type="ORF">PUN28_002767</name>
</gene>
<feature type="region of interest" description="Disordered" evidence="1">
    <location>
        <begin position="19"/>
        <end position="47"/>
    </location>
</feature>